<dbReference type="Pfam" id="PF05686">
    <property type="entry name" value="Glyco_transf_90"/>
    <property type="match status" value="1"/>
</dbReference>
<dbReference type="OrthoDB" id="611935at2759"/>
<keyword evidence="2 5" id="KW-0808">Transferase</keyword>
<comment type="caution">
    <text evidence="5">The sequence shown here is derived from an EMBL/GenBank/DDBJ whole genome shotgun (WGS) entry which is preliminary data.</text>
</comment>
<evidence type="ECO:0000313" key="5">
    <source>
        <dbReference type="EMBL" id="KAF7823709.1"/>
    </source>
</evidence>
<dbReference type="AlphaFoldDB" id="A0A834TTI8"/>
<proteinExistence type="inferred from homology"/>
<keyword evidence="3" id="KW-0472">Membrane</keyword>
<evidence type="ECO:0000313" key="6">
    <source>
        <dbReference type="Proteomes" id="UP000634136"/>
    </source>
</evidence>
<dbReference type="InterPro" id="IPR051091">
    <property type="entry name" value="O-Glucosyltr/Glycosyltrsf_90"/>
</dbReference>
<accession>A0A834TTI8</accession>
<feature type="transmembrane region" description="Helical" evidence="3">
    <location>
        <begin position="12"/>
        <end position="33"/>
    </location>
</feature>
<organism evidence="5 6">
    <name type="scientific">Senna tora</name>
    <dbReference type="NCBI Taxonomy" id="362788"/>
    <lineage>
        <taxon>Eukaryota</taxon>
        <taxon>Viridiplantae</taxon>
        <taxon>Streptophyta</taxon>
        <taxon>Embryophyta</taxon>
        <taxon>Tracheophyta</taxon>
        <taxon>Spermatophyta</taxon>
        <taxon>Magnoliopsida</taxon>
        <taxon>eudicotyledons</taxon>
        <taxon>Gunneridae</taxon>
        <taxon>Pentapetalae</taxon>
        <taxon>rosids</taxon>
        <taxon>fabids</taxon>
        <taxon>Fabales</taxon>
        <taxon>Fabaceae</taxon>
        <taxon>Caesalpinioideae</taxon>
        <taxon>Cassia clade</taxon>
        <taxon>Senna</taxon>
    </lineage>
</organism>
<name>A0A834TTI8_9FABA</name>
<evidence type="ECO:0000259" key="4">
    <source>
        <dbReference type="SMART" id="SM00672"/>
    </source>
</evidence>
<protein>
    <submittedName>
        <fullName evidence="5">O-glucosyltransferase rumi-like protein</fullName>
    </submittedName>
</protein>
<evidence type="ECO:0000256" key="2">
    <source>
        <dbReference type="ARBA" id="ARBA00022679"/>
    </source>
</evidence>
<keyword evidence="6" id="KW-1185">Reference proteome</keyword>
<dbReference type="InterPro" id="IPR006598">
    <property type="entry name" value="CAP10"/>
</dbReference>
<sequence length="427" mass="47263">MYKKHSPQRASLIPLVHSPPTLVAANTVMYVIIPRRDLSVSFVFLVFTICDFPSSIAAPLFSYIGGQFVLREGSSDVLVPRSPSLILALLVNGGLDDAWPPKVSSVGALLSRNPSFPKPTSGFPIDLAKPSLWFVVLMAATASRDGERRLRRRVVLTAATCKYATTLALALISCSCPNLCPNLRGSNGDGIKDEEKGSVRRHNIMYFVAAAAGEIVKEVSNADSDKYAHNLSELLLFHCSNDACELKEEDRNVLSNVISNLNTCALKNAEQMFLCNNAFSLNKILPSVPKNHMSISRYNLISSVNSELIDDWGEVARNGFQQSKLSSQCNHRYKIYAEDYAWSAEAIGRRGQQLMESLSMDRIYDYMFHLISEYSKLQDFKPTLPPTTSQVCAESVLCFADEKQRMYLNISMAFPSEAPPCTLQPAP</sequence>
<keyword evidence="3" id="KW-1133">Transmembrane helix</keyword>
<gene>
    <name evidence="5" type="ORF">G2W53_021853</name>
</gene>
<reference evidence="5" key="1">
    <citation type="submission" date="2020-09" db="EMBL/GenBank/DDBJ databases">
        <title>Genome-Enabled Discovery of Anthraquinone Biosynthesis in Senna tora.</title>
        <authorList>
            <person name="Kang S.-H."/>
            <person name="Pandey R.P."/>
            <person name="Lee C.-M."/>
            <person name="Sim J.-S."/>
            <person name="Jeong J.-T."/>
            <person name="Choi B.-S."/>
            <person name="Jung M."/>
            <person name="Ginzburg D."/>
            <person name="Zhao K."/>
            <person name="Won S.Y."/>
            <person name="Oh T.-J."/>
            <person name="Yu Y."/>
            <person name="Kim N.-H."/>
            <person name="Lee O.R."/>
            <person name="Lee T.-H."/>
            <person name="Bashyal P."/>
            <person name="Kim T.-S."/>
            <person name="Lee W.-H."/>
            <person name="Kawkins C."/>
            <person name="Kim C.-K."/>
            <person name="Kim J.S."/>
            <person name="Ahn B.O."/>
            <person name="Rhee S.Y."/>
            <person name="Sohng J.K."/>
        </authorList>
    </citation>
    <scope>NUCLEOTIDE SEQUENCE</scope>
    <source>
        <tissue evidence="5">Leaf</tissue>
    </source>
</reference>
<feature type="domain" description="Glycosyl transferase CAP10" evidence="4">
    <location>
        <begin position="235"/>
        <end position="381"/>
    </location>
</feature>
<dbReference type="SMART" id="SM00672">
    <property type="entry name" value="CAP10"/>
    <property type="match status" value="1"/>
</dbReference>
<feature type="transmembrane region" description="Helical" evidence="3">
    <location>
        <begin position="39"/>
        <end position="61"/>
    </location>
</feature>
<dbReference type="EMBL" id="JAAIUW010000007">
    <property type="protein sequence ID" value="KAF7823709.1"/>
    <property type="molecule type" value="Genomic_DNA"/>
</dbReference>
<dbReference type="PANTHER" id="PTHR12203:SF35">
    <property type="entry name" value="PROTEIN O-GLUCOSYLTRANSFERASE 1"/>
    <property type="match status" value="1"/>
</dbReference>
<keyword evidence="3" id="KW-0812">Transmembrane</keyword>
<dbReference type="Proteomes" id="UP000634136">
    <property type="component" value="Unassembled WGS sequence"/>
</dbReference>
<dbReference type="PANTHER" id="PTHR12203">
    <property type="entry name" value="KDEL LYS-ASP-GLU-LEU CONTAINING - RELATED"/>
    <property type="match status" value="1"/>
</dbReference>
<evidence type="ECO:0000256" key="1">
    <source>
        <dbReference type="ARBA" id="ARBA00010118"/>
    </source>
</evidence>
<comment type="similarity">
    <text evidence="1">Belongs to the glycosyltransferase 90 family.</text>
</comment>
<dbReference type="GO" id="GO:0016740">
    <property type="term" value="F:transferase activity"/>
    <property type="evidence" value="ECO:0007669"/>
    <property type="project" value="UniProtKB-KW"/>
</dbReference>
<evidence type="ECO:0000256" key="3">
    <source>
        <dbReference type="SAM" id="Phobius"/>
    </source>
</evidence>